<dbReference type="Pfam" id="PF13416">
    <property type="entry name" value="SBP_bac_8"/>
    <property type="match status" value="1"/>
</dbReference>
<keyword evidence="2" id="KW-0813">Transport</keyword>
<dbReference type="InterPro" id="IPR006059">
    <property type="entry name" value="SBP"/>
</dbReference>
<proteinExistence type="inferred from homology"/>
<protein>
    <submittedName>
        <fullName evidence="4">Sugar ABC transporter substrate-binding protein</fullName>
    </submittedName>
</protein>
<organism evidence="4 5">
    <name type="scientific">Paenibacillus cookii</name>
    <dbReference type="NCBI Taxonomy" id="157839"/>
    <lineage>
        <taxon>Bacteria</taxon>
        <taxon>Bacillati</taxon>
        <taxon>Bacillota</taxon>
        <taxon>Bacilli</taxon>
        <taxon>Bacillales</taxon>
        <taxon>Paenibacillaceae</taxon>
        <taxon>Paenibacillus</taxon>
    </lineage>
</organism>
<keyword evidence="3" id="KW-0732">Signal</keyword>
<dbReference type="PROSITE" id="PS51257">
    <property type="entry name" value="PROKAR_LIPOPROTEIN"/>
    <property type="match status" value="1"/>
</dbReference>
<dbReference type="Gene3D" id="3.40.190.10">
    <property type="entry name" value="Periplasmic binding protein-like II"/>
    <property type="match status" value="2"/>
</dbReference>
<evidence type="ECO:0000256" key="3">
    <source>
        <dbReference type="ARBA" id="ARBA00022729"/>
    </source>
</evidence>
<gene>
    <name evidence="4" type="ORF">J21TS3_04820</name>
</gene>
<dbReference type="InterPro" id="IPR012640">
    <property type="entry name" value="Membr_lipoprot_lipid_attach_CS"/>
</dbReference>
<dbReference type="PANTHER" id="PTHR30061:SF50">
    <property type="entry name" value="MALTOSE_MALTODEXTRIN-BINDING PERIPLASMIC PROTEIN"/>
    <property type="match status" value="1"/>
</dbReference>
<sequence>MKRFLCFFVIIVMLTACNRNSIITDPEAVEKLNNPQTRTIEFWHTYSDEETHLLEQELIPAFEKQNPGIRVHPVRHANNIELKYTLIAKASANRSPDVVRMDVAWVPEFSQSGLLTPLNGFHDFESVVSLLQSSAGLVGYYEGFNYSLPVNINTKVAIYNRSLLTQAGLSSPPERFEEVIKLARKERYMIGLGGLDTWKTLPCIYALGGKMTDDQYKQATGYLNSKATVHAVEELVSLYQEQLIDRTVVNGGGDNWEGVKSGNILVTDEGPWFYSVFQGDELSRALNSTIAVPFPHEFGPSSIVGGEDLVIPKGAKQPEEAWEFMKFMTSKPSQEIMAQTGLIPTNREAKVKNAALGSIIRPYEEALNNSFLRPPVKAWSQIDEIYTSYMTRIFQGELSAEEGLTKAASEIDIVLER</sequence>
<name>A0ABQ4LQX5_9BACL</name>
<evidence type="ECO:0000313" key="5">
    <source>
        <dbReference type="Proteomes" id="UP000680638"/>
    </source>
</evidence>
<reference evidence="4 5" key="1">
    <citation type="submission" date="2021-03" db="EMBL/GenBank/DDBJ databases">
        <title>Antimicrobial resistance genes in bacteria isolated from Japanese honey, and their potential for conferring macrolide and lincosamide resistance in the American foulbrood pathogen Paenibacillus larvae.</title>
        <authorList>
            <person name="Okamoto M."/>
            <person name="Kumagai M."/>
            <person name="Kanamori H."/>
            <person name="Takamatsu D."/>
        </authorList>
    </citation>
    <scope>NUCLEOTIDE SEQUENCE [LARGE SCALE GENOMIC DNA]</scope>
    <source>
        <strain evidence="4 5">J21TS3</strain>
    </source>
</reference>
<comment type="caution">
    <text evidence="4">The sequence shown here is derived from an EMBL/GenBank/DDBJ whole genome shotgun (WGS) entry which is preliminary data.</text>
</comment>
<evidence type="ECO:0000256" key="1">
    <source>
        <dbReference type="ARBA" id="ARBA00008520"/>
    </source>
</evidence>
<evidence type="ECO:0000256" key="2">
    <source>
        <dbReference type="ARBA" id="ARBA00022448"/>
    </source>
</evidence>
<evidence type="ECO:0000313" key="4">
    <source>
        <dbReference type="EMBL" id="GIO65661.1"/>
    </source>
</evidence>
<accession>A0ABQ4LQX5</accession>
<dbReference type="PANTHER" id="PTHR30061">
    <property type="entry name" value="MALTOSE-BINDING PERIPLASMIC PROTEIN"/>
    <property type="match status" value="1"/>
</dbReference>
<dbReference type="RefSeq" id="WP_052147424.1">
    <property type="nucleotide sequence ID" value="NZ_BORW01000001.1"/>
</dbReference>
<dbReference type="Pfam" id="PF08139">
    <property type="entry name" value="LPAM_1"/>
    <property type="match status" value="1"/>
</dbReference>
<comment type="similarity">
    <text evidence="1">Belongs to the bacterial solute-binding protein 1 family.</text>
</comment>
<dbReference type="SUPFAM" id="SSF53850">
    <property type="entry name" value="Periplasmic binding protein-like II"/>
    <property type="match status" value="1"/>
</dbReference>
<dbReference type="EMBL" id="BORW01000001">
    <property type="protein sequence ID" value="GIO65661.1"/>
    <property type="molecule type" value="Genomic_DNA"/>
</dbReference>
<dbReference type="Proteomes" id="UP000680638">
    <property type="component" value="Unassembled WGS sequence"/>
</dbReference>
<keyword evidence="5" id="KW-1185">Reference proteome</keyword>